<dbReference type="Proteomes" id="UP000676079">
    <property type="component" value="Chromosome"/>
</dbReference>
<dbReference type="Gene3D" id="2.130.10.10">
    <property type="entry name" value="YVTN repeat-like/Quinoprotein amine dehydrogenase"/>
    <property type="match status" value="2"/>
</dbReference>
<evidence type="ECO:0000313" key="3">
    <source>
        <dbReference type="Proteomes" id="UP000676079"/>
    </source>
</evidence>
<accession>A0ABX8BHM3</accession>
<keyword evidence="3" id="KW-1185">Reference proteome</keyword>
<name>A0ABX8BHM3_9ACTN</name>
<organism evidence="2 3">
    <name type="scientific">Nocardiopsis changdeensis</name>
    <dbReference type="NCBI Taxonomy" id="2831969"/>
    <lineage>
        <taxon>Bacteria</taxon>
        <taxon>Bacillati</taxon>
        <taxon>Actinomycetota</taxon>
        <taxon>Actinomycetes</taxon>
        <taxon>Streptosporangiales</taxon>
        <taxon>Nocardiopsidaceae</taxon>
        <taxon>Nocardiopsis</taxon>
    </lineage>
</organism>
<protein>
    <recommendedName>
        <fullName evidence="4">Protein kinase domain-containing protein</fullName>
    </recommendedName>
</protein>
<dbReference type="InterPro" id="IPR011009">
    <property type="entry name" value="Kinase-like_dom_sf"/>
</dbReference>
<dbReference type="InterPro" id="IPR015943">
    <property type="entry name" value="WD40/YVTN_repeat-like_dom_sf"/>
</dbReference>
<reference evidence="2 3" key="1">
    <citation type="submission" date="2021-05" db="EMBL/GenBank/DDBJ databases">
        <title>Direct Submission.</title>
        <authorList>
            <person name="Li K."/>
            <person name="Gao J."/>
        </authorList>
    </citation>
    <scope>NUCLEOTIDE SEQUENCE [LARGE SCALE GENOMIC DNA]</scope>
    <source>
        <strain evidence="2 3">Mg02</strain>
    </source>
</reference>
<dbReference type="InterPro" id="IPR011047">
    <property type="entry name" value="Quinoprotein_ADH-like_sf"/>
</dbReference>
<proteinExistence type="predicted"/>
<dbReference type="SUPFAM" id="SSF50998">
    <property type="entry name" value="Quinoprotein alcohol dehydrogenase-like"/>
    <property type="match status" value="1"/>
</dbReference>
<feature type="region of interest" description="Disordered" evidence="1">
    <location>
        <begin position="216"/>
        <end position="241"/>
    </location>
</feature>
<dbReference type="SUPFAM" id="SSF56112">
    <property type="entry name" value="Protein kinase-like (PK-like)"/>
    <property type="match status" value="1"/>
</dbReference>
<sequence length="615" mass="64782">MLPLHPHDPPSIGPYPLLGRLGEDGAARSYVGGTGDRAAVTIVLLKPARATDPSFRAEFARRVEALRKLKSRYVCAVADADTRGAVPWVAFVRPGEETLADLVEGNGGALAPQRFPTVATALARGLADLHAVAVPIGPLRAEDVLPAPGGAVFAGPVFAEPPEGEKGAVRHWAALMSSIAGEAGPPLRFRKVIDGCLHPDPDLRPNPRELANMLAGAAAEESAPRGKEGEEDAADGKRNGMRPLVPLAAGALAVTAAATTALVVSGGEPAEPAGTPEAVVTDCTEAEGFTPPEARSGGELDASHMAFSPDGDLLAVGTWQDGVGVWDWPEGREIARFHEGAPETGAVDFLPQGCTVAAVVPDPDAKEEVPPLNAAVFDLVAGTTTRHRLKEPARGTGLNAELGVSELAVSPDGLMALTGWSPDHTVSVIDGGTGEPVSSIDVPGNNPVFIDDQRLAVTELVSFDDWSITIWDARGGERLQTVRPASELDFAPIAGTDRIAYVRGDQIIVQDFVTGSQVDTFTMEGFADLEEPRVIELVVDPWLGRVYSTWLDNTPEKVEYHGSAWDMRSGEDVLPEGMVPLLVAPHPDGEVVAVRTEEPGVRLLDPETWEVVGEL</sequence>
<gene>
    <name evidence="2" type="ORF">KGD84_20505</name>
</gene>
<feature type="compositionally biased region" description="Basic and acidic residues" evidence="1">
    <location>
        <begin position="222"/>
        <end position="238"/>
    </location>
</feature>
<dbReference type="Gene3D" id="3.30.200.20">
    <property type="entry name" value="Phosphorylase Kinase, domain 1"/>
    <property type="match status" value="1"/>
</dbReference>
<evidence type="ECO:0000313" key="2">
    <source>
        <dbReference type="EMBL" id="QUX20849.1"/>
    </source>
</evidence>
<dbReference type="EMBL" id="CP074133">
    <property type="protein sequence ID" value="QUX20849.1"/>
    <property type="molecule type" value="Genomic_DNA"/>
</dbReference>
<dbReference type="RefSeq" id="WP_220562046.1">
    <property type="nucleotide sequence ID" value="NZ_CP074133.1"/>
</dbReference>
<evidence type="ECO:0000256" key="1">
    <source>
        <dbReference type="SAM" id="MobiDB-lite"/>
    </source>
</evidence>
<evidence type="ECO:0008006" key="4">
    <source>
        <dbReference type="Google" id="ProtNLM"/>
    </source>
</evidence>